<reference evidence="9" key="2">
    <citation type="submission" date="2021-10" db="EMBL/GenBank/DDBJ databases">
        <title>Phylogenomics reveals ancestral predisposition of the termite-cultivated fungus Termitomyces towards a domesticated lifestyle.</title>
        <authorList>
            <person name="Auxier B."/>
            <person name="Grum-Grzhimaylo A."/>
            <person name="Cardenas M.E."/>
            <person name="Lodge J.D."/>
            <person name="Laessoe T."/>
            <person name="Pedersen O."/>
            <person name="Smith M.E."/>
            <person name="Kuyper T.W."/>
            <person name="Franco-Molano E.A."/>
            <person name="Baroni T.J."/>
            <person name="Aanen D.K."/>
        </authorList>
    </citation>
    <scope>NUCLEOTIDE SEQUENCE</scope>
    <source>
        <strain evidence="9">AP01</strain>
        <tissue evidence="9">Mycelium</tissue>
    </source>
</reference>
<feature type="domain" description="Carbohydrate kinase FGGY C-terminal" evidence="8">
    <location>
        <begin position="326"/>
        <end position="521"/>
    </location>
</feature>
<dbReference type="Gene3D" id="3.30.420.40">
    <property type="match status" value="2"/>
</dbReference>
<evidence type="ECO:0000256" key="2">
    <source>
        <dbReference type="ARBA" id="ARBA00022629"/>
    </source>
</evidence>
<organism evidence="9 10">
    <name type="scientific">Asterophora parasitica</name>
    <dbReference type="NCBI Taxonomy" id="117018"/>
    <lineage>
        <taxon>Eukaryota</taxon>
        <taxon>Fungi</taxon>
        <taxon>Dikarya</taxon>
        <taxon>Basidiomycota</taxon>
        <taxon>Agaricomycotina</taxon>
        <taxon>Agaricomycetes</taxon>
        <taxon>Agaricomycetidae</taxon>
        <taxon>Agaricales</taxon>
        <taxon>Tricholomatineae</taxon>
        <taxon>Lyophyllaceae</taxon>
        <taxon>Asterophora</taxon>
    </lineage>
</organism>
<dbReference type="Pfam" id="PF00370">
    <property type="entry name" value="FGGY_N"/>
    <property type="match status" value="1"/>
</dbReference>
<evidence type="ECO:0000256" key="5">
    <source>
        <dbReference type="ARBA" id="ARBA00048885"/>
    </source>
</evidence>
<evidence type="ECO:0000313" key="10">
    <source>
        <dbReference type="Proteomes" id="UP000775547"/>
    </source>
</evidence>
<dbReference type="GO" id="GO:0005524">
    <property type="term" value="F:ATP binding"/>
    <property type="evidence" value="ECO:0007669"/>
    <property type="project" value="UniProtKB-UniRule"/>
</dbReference>
<keyword evidence="2 6" id="KW-0859">Xylose metabolism</keyword>
<accession>A0A9P7GI27</accession>
<evidence type="ECO:0000313" key="9">
    <source>
        <dbReference type="EMBL" id="KAG5647482.1"/>
    </source>
</evidence>
<proteinExistence type="inferred from homology"/>
<evidence type="ECO:0000256" key="4">
    <source>
        <dbReference type="ARBA" id="ARBA00022777"/>
    </source>
</evidence>
<dbReference type="PANTHER" id="PTHR10196:SF57">
    <property type="entry name" value="XYLULOSE KINASE"/>
    <property type="match status" value="1"/>
</dbReference>
<keyword evidence="6" id="KW-0067">ATP-binding</keyword>
<evidence type="ECO:0000259" key="7">
    <source>
        <dbReference type="Pfam" id="PF00370"/>
    </source>
</evidence>
<dbReference type="GO" id="GO:0004856">
    <property type="term" value="F:D-xylulokinase activity"/>
    <property type="evidence" value="ECO:0007669"/>
    <property type="project" value="UniProtKB-UniRule"/>
</dbReference>
<protein>
    <recommendedName>
        <fullName evidence="6">Xylulose kinase</fullName>
        <ecNumber evidence="6">2.7.1.17</ecNumber>
    </recommendedName>
</protein>
<dbReference type="InterPro" id="IPR043129">
    <property type="entry name" value="ATPase_NBD"/>
</dbReference>
<dbReference type="InterPro" id="IPR018485">
    <property type="entry name" value="FGGY_C"/>
</dbReference>
<dbReference type="GO" id="GO:0005829">
    <property type="term" value="C:cytosol"/>
    <property type="evidence" value="ECO:0007669"/>
    <property type="project" value="TreeGrafter"/>
</dbReference>
<evidence type="ECO:0000259" key="8">
    <source>
        <dbReference type="Pfam" id="PF02782"/>
    </source>
</evidence>
<comment type="function">
    <text evidence="6">Highly specific D-xylulose kinase which participates in the catabolism of xylose. Xylose is a major component of hemicelluloses such as xylan. Most fungi utilize D-xylose via three enzymatic reactions, xylose reductase (XR), xylitol dehydrogenase (XDH), and xylulokinase, to form xylulose 5-phosphate, which enters pentose phosphate pathway.</text>
</comment>
<keyword evidence="4 6" id="KW-0418">Kinase</keyword>
<comment type="similarity">
    <text evidence="1 6">Belongs to the FGGY kinase family.</text>
</comment>
<sequence length="578" mass="62884">MLLPVTLMMTGFLFPGDRLALLTRGKERKHTLGIYDVRRKDTEAKLSLHLEPFPAEIEGEVISAAFSSDGIYLALGRNDNCTHVYDSRQLTRLLFDYKHTGPSRTNPGNESYGVVKVQWVDKSVANQFGLITGGNDEVLLSSLDPRKSLVSQLSPGGFSLPNAPIWQDSSTTQECRDLEQAIGGAQELADITGSRAYERFTGNQIAKIRRLQPDVYTSTSRISLVSSFIPSIFCGRIVPVDISDASGMNIMDVVTCKWNDALLEACGGSELRLKLGPEPQIGGISLGTVSNWWVERYGLDPDCIVAPFTGDNPASVVALSAPGDAVLSLGTSTTFLLSIPGGDTPPKRLTTSHLLSHPTDFDGKIAMLCYKNGALAREQVRDRYADRSWDRFNELVEASPLGNNENFGLYFPLPEIIPPGVVGQYAFHAQKDITPTMVDDLPVSAHPRAILESQFLSIRSRIAEILPHNSPPLQRLVVTGGSSANQTIRQIAADIFGMKVYVSSTKEAAGMGGALLAKYSWWKTLRGGKGSLEEMTGGDATQLGLQCVAEPRKEVTAVYGELVDVYRACEEQVISQTV</sequence>
<dbReference type="EC" id="2.7.1.17" evidence="6"/>
<keyword evidence="6" id="KW-0119">Carbohydrate metabolism</keyword>
<dbReference type="CDD" id="cd07776">
    <property type="entry name" value="ASKHA_NBD_FGGY_SpXK-like"/>
    <property type="match status" value="1"/>
</dbReference>
<dbReference type="Pfam" id="PF02782">
    <property type="entry name" value="FGGY_C"/>
    <property type="match status" value="1"/>
</dbReference>
<keyword evidence="6" id="KW-0547">Nucleotide-binding</keyword>
<dbReference type="EMBL" id="JABCKV010000009">
    <property type="protein sequence ID" value="KAG5647482.1"/>
    <property type="molecule type" value="Genomic_DNA"/>
</dbReference>
<dbReference type="GO" id="GO:0005997">
    <property type="term" value="P:xylulose metabolic process"/>
    <property type="evidence" value="ECO:0007669"/>
    <property type="project" value="TreeGrafter"/>
</dbReference>
<evidence type="ECO:0000256" key="3">
    <source>
        <dbReference type="ARBA" id="ARBA00022679"/>
    </source>
</evidence>
<dbReference type="AlphaFoldDB" id="A0A9P7GI27"/>
<dbReference type="InterPro" id="IPR036322">
    <property type="entry name" value="WD40_repeat_dom_sf"/>
</dbReference>
<dbReference type="SUPFAM" id="SSF50978">
    <property type="entry name" value="WD40 repeat-like"/>
    <property type="match status" value="1"/>
</dbReference>
<gene>
    <name evidence="9" type="ORF">DXG03_009417</name>
</gene>
<dbReference type="GO" id="GO:0042732">
    <property type="term" value="P:D-xylose metabolic process"/>
    <property type="evidence" value="ECO:0007669"/>
    <property type="project" value="UniProtKB-UniRule"/>
</dbReference>
<feature type="domain" description="Carbohydrate kinase FGGY N-terminal" evidence="7">
    <location>
        <begin position="160"/>
        <end position="317"/>
    </location>
</feature>
<dbReference type="InterPro" id="IPR018484">
    <property type="entry name" value="FGGY_N"/>
</dbReference>
<reference evidence="9" key="1">
    <citation type="submission" date="2020-07" db="EMBL/GenBank/DDBJ databases">
        <authorList>
            <person name="Nieuwenhuis M."/>
            <person name="Van De Peppel L.J.J."/>
        </authorList>
    </citation>
    <scope>NUCLEOTIDE SEQUENCE</scope>
    <source>
        <strain evidence="9">AP01</strain>
        <tissue evidence="9">Mycelium</tissue>
    </source>
</reference>
<dbReference type="PANTHER" id="PTHR10196">
    <property type="entry name" value="SUGAR KINASE"/>
    <property type="match status" value="1"/>
</dbReference>
<evidence type="ECO:0000256" key="6">
    <source>
        <dbReference type="RuleBase" id="RU367058"/>
    </source>
</evidence>
<keyword evidence="3 6" id="KW-0808">Transferase</keyword>
<keyword evidence="10" id="KW-1185">Reference proteome</keyword>
<dbReference type="OrthoDB" id="1728974at2759"/>
<evidence type="ECO:0000256" key="1">
    <source>
        <dbReference type="ARBA" id="ARBA00009156"/>
    </source>
</evidence>
<dbReference type="Proteomes" id="UP000775547">
    <property type="component" value="Unassembled WGS sequence"/>
</dbReference>
<name>A0A9P7GI27_9AGAR</name>
<dbReference type="SUPFAM" id="SSF53067">
    <property type="entry name" value="Actin-like ATPase domain"/>
    <property type="match status" value="2"/>
</dbReference>
<comment type="catalytic activity">
    <reaction evidence="5 6">
        <text>D-xylulose + ATP = D-xylulose 5-phosphate + ADP + H(+)</text>
        <dbReference type="Rhea" id="RHEA:10964"/>
        <dbReference type="ChEBI" id="CHEBI:15378"/>
        <dbReference type="ChEBI" id="CHEBI:17140"/>
        <dbReference type="ChEBI" id="CHEBI:30616"/>
        <dbReference type="ChEBI" id="CHEBI:57737"/>
        <dbReference type="ChEBI" id="CHEBI:456216"/>
        <dbReference type="EC" id="2.7.1.17"/>
    </reaction>
</comment>
<dbReference type="InterPro" id="IPR042024">
    <property type="entry name" value="D-XK_euk"/>
</dbReference>
<comment type="caution">
    <text evidence="9">The sequence shown here is derived from an EMBL/GenBank/DDBJ whole genome shotgun (WGS) entry which is preliminary data.</text>
</comment>